<protein>
    <submittedName>
        <fullName evidence="1">Uncharacterized protein</fullName>
    </submittedName>
</protein>
<accession>A0ACC3DML8</accession>
<proteinExistence type="predicted"/>
<sequence>RLYDNARALEFGDWNYPVITAHEASREDALRDDPAVITGSTNRNLLQPTDINKKRRQSRIKEIQDSIDKGKHRSSSSSGDASGDASRSKSRVPLLGKLLSRQSSSSSSKSDRSQLVDLVVEDHKAEEIERVRARKEGGAAWNEAEQKHYVHAYPDDDQEEDVRQGYEPDAEAPKQPHDSESMHNLDGPFTVGEDPEDLGAAEGYEDNGAERWRHREYKDGDDKPDGKTPQYGSFHDEQDVWGSPSRQ</sequence>
<feature type="non-terminal residue" evidence="1">
    <location>
        <position position="1"/>
    </location>
</feature>
<keyword evidence="2" id="KW-1185">Reference proteome</keyword>
<organism evidence="1 2">
    <name type="scientific">Coniosporium uncinatum</name>
    <dbReference type="NCBI Taxonomy" id="93489"/>
    <lineage>
        <taxon>Eukaryota</taxon>
        <taxon>Fungi</taxon>
        <taxon>Dikarya</taxon>
        <taxon>Ascomycota</taxon>
        <taxon>Pezizomycotina</taxon>
        <taxon>Dothideomycetes</taxon>
        <taxon>Dothideomycetes incertae sedis</taxon>
        <taxon>Coniosporium</taxon>
    </lineage>
</organism>
<evidence type="ECO:0000313" key="2">
    <source>
        <dbReference type="Proteomes" id="UP001186974"/>
    </source>
</evidence>
<gene>
    <name evidence="1" type="ORF">LTS18_009410</name>
</gene>
<comment type="caution">
    <text evidence="1">The sequence shown here is derived from an EMBL/GenBank/DDBJ whole genome shotgun (WGS) entry which is preliminary data.</text>
</comment>
<name>A0ACC3DML8_9PEZI</name>
<reference evidence="1" key="1">
    <citation type="submission" date="2024-09" db="EMBL/GenBank/DDBJ databases">
        <title>Black Yeasts Isolated from many extreme environments.</title>
        <authorList>
            <person name="Coleine C."/>
            <person name="Stajich J.E."/>
            <person name="Selbmann L."/>
        </authorList>
    </citation>
    <scope>NUCLEOTIDE SEQUENCE</scope>
    <source>
        <strain evidence="1">CCFEE 5737</strain>
    </source>
</reference>
<dbReference type="Proteomes" id="UP001186974">
    <property type="component" value="Unassembled WGS sequence"/>
</dbReference>
<dbReference type="EMBL" id="JAWDJW010002543">
    <property type="protein sequence ID" value="KAK3077752.1"/>
    <property type="molecule type" value="Genomic_DNA"/>
</dbReference>
<evidence type="ECO:0000313" key="1">
    <source>
        <dbReference type="EMBL" id="KAK3077752.1"/>
    </source>
</evidence>